<accession>A0A379C8W6</accession>
<keyword evidence="2" id="KW-1185">Reference proteome</keyword>
<dbReference type="SUPFAM" id="SSF50494">
    <property type="entry name" value="Trypsin-like serine proteases"/>
    <property type="match status" value="1"/>
</dbReference>
<dbReference type="OrthoDB" id="212300at2"/>
<dbReference type="Gene3D" id="2.40.10.10">
    <property type="entry name" value="Trypsin-like serine proteases"/>
    <property type="match status" value="2"/>
</dbReference>
<organism evidence="1 2">
    <name type="scientific">Phocoenobacter uteri</name>
    <dbReference type="NCBI Taxonomy" id="146806"/>
    <lineage>
        <taxon>Bacteria</taxon>
        <taxon>Pseudomonadati</taxon>
        <taxon>Pseudomonadota</taxon>
        <taxon>Gammaproteobacteria</taxon>
        <taxon>Pasteurellales</taxon>
        <taxon>Pasteurellaceae</taxon>
        <taxon>Phocoenobacter</taxon>
    </lineage>
</organism>
<evidence type="ECO:0008006" key="3">
    <source>
        <dbReference type="Google" id="ProtNLM"/>
    </source>
</evidence>
<reference evidence="1 2" key="1">
    <citation type="submission" date="2018-06" db="EMBL/GenBank/DDBJ databases">
        <authorList>
            <consortium name="Pathogen Informatics"/>
            <person name="Doyle S."/>
        </authorList>
    </citation>
    <scope>NUCLEOTIDE SEQUENCE [LARGE SCALE GENOMIC DNA]</scope>
    <source>
        <strain evidence="1 2">NCTC12872</strain>
    </source>
</reference>
<proteinExistence type="predicted"/>
<sequence length="280" mass="31776">MNLSISEKLTYSTVRIECELKDRSLSTGTGFFFNFQENDDESFIPVLITNRHVIKDALKGRFTITKSDEKNNPLDEEHLTVELGSFESKWILHPDENVDLCAMLIAPLIHQLKDKQEYLFFIPLTKELLPTTEQLKEFTALEEVLMIGYPNGIWDFINNKPILRKGSTATHPVLDYNGNKEIMIDIAAFPGSSGSPVLIVNENSYRDRSGSLYLGKSRIILLGILYAGPQFTVTGDIEMSSTLNRPMAVSRIPNNLGLIIKSERILELEETVFEYIRTKI</sequence>
<dbReference type="Pfam" id="PF13365">
    <property type="entry name" value="Trypsin_2"/>
    <property type="match status" value="1"/>
</dbReference>
<dbReference type="RefSeq" id="WP_115315086.1">
    <property type="nucleotide sequence ID" value="NZ_LWIF01000001.1"/>
</dbReference>
<dbReference type="InterPro" id="IPR043504">
    <property type="entry name" value="Peptidase_S1_PA_chymotrypsin"/>
</dbReference>
<dbReference type="Proteomes" id="UP000255417">
    <property type="component" value="Unassembled WGS sequence"/>
</dbReference>
<dbReference type="AlphaFoldDB" id="A0A379C8W6"/>
<evidence type="ECO:0000313" key="1">
    <source>
        <dbReference type="EMBL" id="SUB58568.1"/>
    </source>
</evidence>
<dbReference type="InterPro" id="IPR009003">
    <property type="entry name" value="Peptidase_S1_PA"/>
</dbReference>
<protein>
    <recommendedName>
        <fullName evidence="3">V8-like Glu-specific endopeptidase</fullName>
    </recommendedName>
</protein>
<name>A0A379C8W6_9PAST</name>
<gene>
    <name evidence="1" type="ORF">NCTC12872_00532</name>
</gene>
<evidence type="ECO:0000313" key="2">
    <source>
        <dbReference type="Proteomes" id="UP000255417"/>
    </source>
</evidence>
<dbReference type="EMBL" id="UGTA01000001">
    <property type="protein sequence ID" value="SUB58568.1"/>
    <property type="molecule type" value="Genomic_DNA"/>
</dbReference>